<dbReference type="Pfam" id="PF08239">
    <property type="entry name" value="SH3_3"/>
    <property type="match status" value="1"/>
</dbReference>
<protein>
    <submittedName>
        <fullName evidence="4">SH3 domain-containing protein</fullName>
    </submittedName>
</protein>
<dbReference type="Gene3D" id="2.30.30.40">
    <property type="entry name" value="SH3 Domains"/>
    <property type="match status" value="1"/>
</dbReference>
<evidence type="ECO:0000259" key="3">
    <source>
        <dbReference type="Pfam" id="PF08239"/>
    </source>
</evidence>
<keyword evidence="2" id="KW-0732">Signal</keyword>
<reference evidence="4 5" key="1">
    <citation type="submission" date="2019-06" db="EMBL/GenBank/DDBJ databases">
        <title>Sequencing the genomes of 1000 actinobacteria strains.</title>
        <authorList>
            <person name="Klenk H.-P."/>
        </authorList>
    </citation>
    <scope>NUCLEOTIDE SEQUENCE [LARGE SCALE GENOMIC DNA]</scope>
    <source>
        <strain evidence="4 5">DSM 45043</strain>
    </source>
</reference>
<feature type="region of interest" description="Disordered" evidence="1">
    <location>
        <begin position="24"/>
        <end position="61"/>
    </location>
</feature>
<evidence type="ECO:0000256" key="2">
    <source>
        <dbReference type="SAM" id="SignalP"/>
    </source>
</evidence>
<dbReference type="EMBL" id="VFPO01000001">
    <property type="protein sequence ID" value="TQM70451.1"/>
    <property type="molecule type" value="Genomic_DNA"/>
</dbReference>
<dbReference type="RefSeq" id="WP_141971307.1">
    <property type="nucleotide sequence ID" value="NZ_VFPO01000001.1"/>
</dbReference>
<dbReference type="OrthoDB" id="3481721at2"/>
<feature type="chain" id="PRO_5039499476" evidence="2">
    <location>
        <begin position="28"/>
        <end position="160"/>
    </location>
</feature>
<evidence type="ECO:0000313" key="4">
    <source>
        <dbReference type="EMBL" id="TQM70451.1"/>
    </source>
</evidence>
<dbReference type="Proteomes" id="UP000316706">
    <property type="component" value="Unassembled WGS sequence"/>
</dbReference>
<accession>A0A543IIP3</accession>
<feature type="domain" description="SH3b" evidence="3">
    <location>
        <begin position="93"/>
        <end position="139"/>
    </location>
</feature>
<sequence>MHVGVKIGIGLAAAALAGGAVSGGAVASASQPPPVPGLQQQGIADPRPWQEEGHGPGAIHVGPAGAAKAMSRLQQRGLQRARWCHGTVLPLNGLNVRSGPGTGYPVVGALPRGAHVTTNWDSIQRWNGYLWVRLRNSNYWIADYKIGHGNGKWYVRYSNC</sequence>
<dbReference type="AlphaFoldDB" id="A0A543IIP3"/>
<keyword evidence="5" id="KW-1185">Reference proteome</keyword>
<proteinExistence type="predicted"/>
<organism evidence="4 5">
    <name type="scientific">Actinomadura hallensis</name>
    <dbReference type="NCBI Taxonomy" id="337895"/>
    <lineage>
        <taxon>Bacteria</taxon>
        <taxon>Bacillati</taxon>
        <taxon>Actinomycetota</taxon>
        <taxon>Actinomycetes</taxon>
        <taxon>Streptosporangiales</taxon>
        <taxon>Thermomonosporaceae</taxon>
        <taxon>Actinomadura</taxon>
    </lineage>
</organism>
<name>A0A543IIP3_9ACTN</name>
<comment type="caution">
    <text evidence="4">The sequence shown here is derived from an EMBL/GenBank/DDBJ whole genome shotgun (WGS) entry which is preliminary data.</text>
</comment>
<evidence type="ECO:0000313" key="5">
    <source>
        <dbReference type="Proteomes" id="UP000316706"/>
    </source>
</evidence>
<evidence type="ECO:0000256" key="1">
    <source>
        <dbReference type="SAM" id="MobiDB-lite"/>
    </source>
</evidence>
<feature type="signal peptide" evidence="2">
    <location>
        <begin position="1"/>
        <end position="27"/>
    </location>
</feature>
<gene>
    <name evidence="4" type="ORF">FHX41_4177</name>
</gene>
<dbReference type="InterPro" id="IPR003646">
    <property type="entry name" value="SH3-like_bac-type"/>
</dbReference>